<dbReference type="PANTHER" id="PTHR33332">
    <property type="entry name" value="REVERSE TRANSCRIPTASE DOMAIN-CONTAINING PROTEIN"/>
    <property type="match status" value="1"/>
</dbReference>
<evidence type="ECO:0000313" key="1">
    <source>
        <dbReference type="EMBL" id="CAB4026464.1"/>
    </source>
</evidence>
<dbReference type="PROSITE" id="PS50878">
    <property type="entry name" value="RT_POL"/>
    <property type="match status" value="1"/>
</dbReference>
<comment type="caution">
    <text evidence="1">The sequence shown here is derived from an EMBL/GenBank/DDBJ whole genome shotgun (WGS) entry which is preliminary data.</text>
</comment>
<dbReference type="InterPro" id="IPR043502">
    <property type="entry name" value="DNA/RNA_pol_sf"/>
</dbReference>
<accession>A0A7D9L6W1</accession>
<dbReference type="InterPro" id="IPR000477">
    <property type="entry name" value="RT_dom"/>
</dbReference>
<protein>
    <submittedName>
        <fullName evidence="1">Uncharacterized protein</fullName>
    </submittedName>
</protein>
<name>A0A7D9L6W1_PARCT</name>
<feature type="non-terminal residue" evidence="1">
    <location>
        <position position="121"/>
    </location>
</feature>
<dbReference type="EMBL" id="CACRXK020014216">
    <property type="protein sequence ID" value="CAB4026464.1"/>
    <property type="molecule type" value="Genomic_DNA"/>
</dbReference>
<organism evidence="1 2">
    <name type="scientific">Paramuricea clavata</name>
    <name type="common">Red gorgonian</name>
    <name type="synonym">Violescent sea-whip</name>
    <dbReference type="NCBI Taxonomy" id="317549"/>
    <lineage>
        <taxon>Eukaryota</taxon>
        <taxon>Metazoa</taxon>
        <taxon>Cnidaria</taxon>
        <taxon>Anthozoa</taxon>
        <taxon>Octocorallia</taxon>
        <taxon>Malacalcyonacea</taxon>
        <taxon>Plexauridae</taxon>
        <taxon>Paramuricea</taxon>
    </lineage>
</organism>
<dbReference type="SUPFAM" id="SSF56672">
    <property type="entry name" value="DNA/RNA polymerases"/>
    <property type="match status" value="1"/>
</dbReference>
<dbReference type="OrthoDB" id="6773713at2759"/>
<keyword evidence="2" id="KW-1185">Reference proteome</keyword>
<evidence type="ECO:0000313" key="2">
    <source>
        <dbReference type="Proteomes" id="UP001152795"/>
    </source>
</evidence>
<dbReference type="AlphaFoldDB" id="A0A7D9L6W1"/>
<proteinExistence type="predicted"/>
<gene>
    <name evidence="1" type="ORF">PACLA_8A042298</name>
</gene>
<dbReference type="Pfam" id="PF00078">
    <property type="entry name" value="RVT_1"/>
    <property type="match status" value="1"/>
</dbReference>
<reference evidence="1" key="1">
    <citation type="submission" date="2020-04" db="EMBL/GenBank/DDBJ databases">
        <authorList>
            <person name="Alioto T."/>
            <person name="Alioto T."/>
            <person name="Gomez Garrido J."/>
        </authorList>
    </citation>
    <scope>NUCLEOTIDE SEQUENCE</scope>
    <source>
        <strain evidence="1">A484AB</strain>
    </source>
</reference>
<dbReference type="Proteomes" id="UP001152795">
    <property type="component" value="Unassembled WGS sequence"/>
</dbReference>
<sequence length="121" mass="13284">MDIAKAFDAVDHTKLLQKLQEFGFSGSLLLWFKNYLSGRFQWVVTSTTLSITSGVPQGSLLGPFLFSVYINDLPSYVSSSTGVGLFADDTKLYRCIKNPSDALVFDVGKMKTTFISINPSA</sequence>